<keyword evidence="2" id="KW-1185">Reference proteome</keyword>
<dbReference type="SUPFAM" id="SSF53800">
    <property type="entry name" value="Chelatase"/>
    <property type="match status" value="2"/>
</dbReference>
<dbReference type="Gene3D" id="3.40.50.1400">
    <property type="match status" value="2"/>
</dbReference>
<accession>A0ABT2WZA3</accession>
<gene>
    <name evidence="1" type="ORF">OEZ60_03200</name>
</gene>
<evidence type="ECO:0000313" key="1">
    <source>
        <dbReference type="EMBL" id="MCU9847001.1"/>
    </source>
</evidence>
<organism evidence="1 2">
    <name type="scientific">Albidovulum salinarum</name>
    <dbReference type="NCBI Taxonomy" id="2984153"/>
    <lineage>
        <taxon>Bacteria</taxon>
        <taxon>Pseudomonadati</taxon>
        <taxon>Pseudomonadota</taxon>
        <taxon>Alphaproteobacteria</taxon>
        <taxon>Rhodobacterales</taxon>
        <taxon>Paracoccaceae</taxon>
        <taxon>Albidovulum</taxon>
    </lineage>
</organism>
<dbReference type="RefSeq" id="WP_263333149.1">
    <property type="nucleotide sequence ID" value="NZ_JAOVQO010000002.1"/>
</dbReference>
<dbReference type="EMBL" id="JAOVQO010000002">
    <property type="protein sequence ID" value="MCU9847001.1"/>
    <property type="molecule type" value="Genomic_DNA"/>
</dbReference>
<proteinExistence type="predicted"/>
<dbReference type="Proteomes" id="UP001209535">
    <property type="component" value="Unassembled WGS sequence"/>
</dbReference>
<evidence type="ECO:0000313" key="2">
    <source>
        <dbReference type="Proteomes" id="UP001209535"/>
    </source>
</evidence>
<reference evidence="1 2" key="1">
    <citation type="submission" date="2022-10" db="EMBL/GenBank/DDBJ databases">
        <title>Defluviimonas sp. nov., isolated from ocean surface sediments.</title>
        <authorList>
            <person name="He W."/>
            <person name="Wang L."/>
            <person name="Zhang D.-F."/>
        </authorList>
    </citation>
    <scope>NUCLEOTIDE SEQUENCE [LARGE SCALE GENOMIC DNA]</scope>
    <source>
        <strain evidence="1 2">WL0024</strain>
    </source>
</reference>
<name>A0ABT2WZA3_9RHOB</name>
<sequence>MSRSALIVAHGQPSDPNPAEADLAAVAKAVARELPGWRIGSATLAAPDALKNALQELDKPVIFPFFMADGWFIRSLLPRRIAEAGAEGLQILPPFGLRRETTDLAIRIVRDACAVAGWPETDTTLILAAHGSGRSRAPAEAARAIEAAIAGALTLAGIRTGFIEEPPGLAEAALGAGPRSLCLPLFVARWGHVVTDIPAELAEAGYTGRLLDPIGTHPDVPALIAGALRAA</sequence>
<comment type="caution">
    <text evidence="1">The sequence shown here is derived from an EMBL/GenBank/DDBJ whole genome shotgun (WGS) entry which is preliminary data.</text>
</comment>
<protein>
    <submittedName>
        <fullName evidence="1">Cobalamin biosynthesis protein CbiX</fullName>
    </submittedName>
</protein>